<dbReference type="GO" id="GO:0031012">
    <property type="term" value="C:extracellular matrix"/>
    <property type="evidence" value="ECO:0007669"/>
    <property type="project" value="TreeGrafter"/>
</dbReference>
<dbReference type="GO" id="GO:0050921">
    <property type="term" value="P:positive regulation of chemotaxis"/>
    <property type="evidence" value="ECO:0007669"/>
    <property type="project" value="TreeGrafter"/>
</dbReference>
<keyword evidence="5 11" id="KW-0732">Signal</keyword>
<dbReference type="GeneID" id="117354451"/>
<dbReference type="PANTHER" id="PTHR15106">
    <property type="entry name" value="RETINOIC ACID RECEPTOR RESPONDER PROTEIN 2"/>
    <property type="match status" value="1"/>
</dbReference>
<dbReference type="GO" id="GO:0050994">
    <property type="term" value="P:regulation of lipid catabolic process"/>
    <property type="evidence" value="ECO:0007669"/>
    <property type="project" value="InterPro"/>
</dbReference>
<name>A0A6P8PVN6_GEOSA</name>
<dbReference type="SUPFAM" id="SSF54403">
    <property type="entry name" value="Cystatin/monellin"/>
    <property type="match status" value="1"/>
</dbReference>
<keyword evidence="4" id="KW-0964">Secreted</keyword>
<keyword evidence="6" id="KW-0221">Differentiation</keyword>
<dbReference type="PANTHER" id="PTHR15106:SF2">
    <property type="entry name" value="RETINOIC ACID RECEPTOR RESPONDER PROTEIN 2"/>
    <property type="match status" value="1"/>
</dbReference>
<dbReference type="FunCoup" id="A0A6P8PVN6">
    <property type="interactions" value="62"/>
</dbReference>
<keyword evidence="7" id="KW-1015">Disulfide bond</keyword>
<dbReference type="AlphaFoldDB" id="A0A6P8PVN6"/>
<dbReference type="Proteomes" id="UP000515159">
    <property type="component" value="Chromosome 2"/>
</dbReference>
<protein>
    <recommendedName>
        <fullName evidence="2">Retinoic acid receptor responder protein 2</fullName>
    </recommendedName>
    <alternativeName>
        <fullName evidence="9">Chemerin</fullName>
    </alternativeName>
</protein>
<evidence type="ECO:0000256" key="6">
    <source>
        <dbReference type="ARBA" id="ARBA00022782"/>
    </source>
</evidence>
<organism evidence="12 13">
    <name type="scientific">Geotrypetes seraphini</name>
    <name type="common">Gaboon caecilian</name>
    <name type="synonym">Caecilia seraphini</name>
    <dbReference type="NCBI Taxonomy" id="260995"/>
    <lineage>
        <taxon>Eukaryota</taxon>
        <taxon>Metazoa</taxon>
        <taxon>Chordata</taxon>
        <taxon>Craniata</taxon>
        <taxon>Vertebrata</taxon>
        <taxon>Euteleostomi</taxon>
        <taxon>Amphibia</taxon>
        <taxon>Gymnophiona</taxon>
        <taxon>Geotrypetes</taxon>
    </lineage>
</organism>
<evidence type="ECO:0000256" key="2">
    <source>
        <dbReference type="ARBA" id="ARBA00018808"/>
    </source>
</evidence>
<feature type="signal peptide" evidence="11">
    <location>
        <begin position="1"/>
        <end position="21"/>
    </location>
</feature>
<evidence type="ECO:0000256" key="8">
    <source>
        <dbReference type="ARBA" id="ARBA00023198"/>
    </source>
</evidence>
<dbReference type="Gene3D" id="3.10.450.10">
    <property type="match status" value="1"/>
</dbReference>
<evidence type="ECO:0000313" key="12">
    <source>
        <dbReference type="Proteomes" id="UP000515159"/>
    </source>
</evidence>
<keyword evidence="3" id="KW-0145">Chemotaxis</keyword>
<dbReference type="GO" id="GO:0006935">
    <property type="term" value="P:chemotaxis"/>
    <property type="evidence" value="ECO:0007669"/>
    <property type="project" value="UniProtKB-KW"/>
</dbReference>
<feature type="compositionally biased region" description="Polar residues" evidence="10">
    <location>
        <begin position="156"/>
        <end position="165"/>
    </location>
</feature>
<dbReference type="GO" id="GO:0006954">
    <property type="term" value="P:inflammatory response"/>
    <property type="evidence" value="ECO:0007669"/>
    <property type="project" value="UniProtKB-KW"/>
</dbReference>
<evidence type="ECO:0000256" key="4">
    <source>
        <dbReference type="ARBA" id="ARBA00022525"/>
    </source>
</evidence>
<keyword evidence="12" id="KW-1185">Reference proteome</keyword>
<evidence type="ECO:0000313" key="13">
    <source>
        <dbReference type="RefSeq" id="XP_033787919.1"/>
    </source>
</evidence>
<dbReference type="OrthoDB" id="9894305at2759"/>
<dbReference type="GO" id="GO:0045087">
    <property type="term" value="P:innate immune response"/>
    <property type="evidence" value="ECO:0007669"/>
    <property type="project" value="TreeGrafter"/>
</dbReference>
<evidence type="ECO:0000256" key="9">
    <source>
        <dbReference type="ARBA" id="ARBA00032785"/>
    </source>
</evidence>
<feature type="chain" id="PRO_5028329086" description="Retinoic acid receptor responder protein 2" evidence="11">
    <location>
        <begin position="22"/>
        <end position="165"/>
    </location>
</feature>
<sequence length="165" mass="18851">MKRALAAFYLGFAVAIMLAAGVEEEELTDVQKKVLDLSLQEYHEKEHVMNAFKVSSVQSATETVFSQGTFVQLQLLLKQTTCKKSHWQRKDCKILRRPRKLNCITCYKIEEDSLEVVSSYMDCIPEALLQPIREEGRKEKCKEVKEASESGLSLPGTFSFSRKPR</sequence>
<dbReference type="InterPro" id="IPR046350">
    <property type="entry name" value="Cystatin_sf"/>
</dbReference>
<evidence type="ECO:0000256" key="10">
    <source>
        <dbReference type="SAM" id="MobiDB-lite"/>
    </source>
</evidence>
<dbReference type="GO" id="GO:0005615">
    <property type="term" value="C:extracellular space"/>
    <property type="evidence" value="ECO:0007669"/>
    <property type="project" value="TreeGrafter"/>
</dbReference>
<comment type="subcellular location">
    <subcellularLocation>
        <location evidence="1">Secreted</location>
    </subcellularLocation>
</comment>
<evidence type="ECO:0000256" key="1">
    <source>
        <dbReference type="ARBA" id="ARBA00004613"/>
    </source>
</evidence>
<evidence type="ECO:0000256" key="3">
    <source>
        <dbReference type="ARBA" id="ARBA00022500"/>
    </source>
</evidence>
<dbReference type="GO" id="GO:0005102">
    <property type="term" value="F:signaling receptor binding"/>
    <property type="evidence" value="ECO:0007669"/>
    <property type="project" value="InterPro"/>
</dbReference>
<accession>A0A6P8PVN6</accession>
<evidence type="ECO:0000256" key="7">
    <source>
        <dbReference type="ARBA" id="ARBA00023157"/>
    </source>
</evidence>
<keyword evidence="8" id="KW-0395">Inflammatory response</keyword>
<dbReference type="KEGG" id="gsh:117354451"/>
<gene>
    <name evidence="13" type="primary">LOC117354451</name>
</gene>
<dbReference type="InParanoid" id="A0A6P8PVN6"/>
<reference evidence="13" key="1">
    <citation type="submission" date="2025-08" db="UniProtKB">
        <authorList>
            <consortium name="RefSeq"/>
        </authorList>
    </citation>
    <scope>IDENTIFICATION</scope>
</reference>
<dbReference type="GO" id="GO:0030154">
    <property type="term" value="P:cell differentiation"/>
    <property type="evidence" value="ECO:0007669"/>
    <property type="project" value="UniProtKB-KW"/>
</dbReference>
<proteinExistence type="predicted"/>
<dbReference type="RefSeq" id="XP_033787919.1">
    <property type="nucleotide sequence ID" value="XM_033932028.1"/>
</dbReference>
<evidence type="ECO:0000256" key="5">
    <source>
        <dbReference type="ARBA" id="ARBA00022729"/>
    </source>
</evidence>
<feature type="region of interest" description="Disordered" evidence="10">
    <location>
        <begin position="145"/>
        <end position="165"/>
    </location>
</feature>
<dbReference type="InterPro" id="IPR029562">
    <property type="entry name" value="Chemerin"/>
</dbReference>
<evidence type="ECO:0000256" key="11">
    <source>
        <dbReference type="SAM" id="SignalP"/>
    </source>
</evidence>